<name>A0ABU6UU17_9FABA</name>
<evidence type="ECO:0000313" key="2">
    <source>
        <dbReference type="EMBL" id="MED6163478.1"/>
    </source>
</evidence>
<organism evidence="2 3">
    <name type="scientific">Stylosanthes scabra</name>
    <dbReference type="NCBI Taxonomy" id="79078"/>
    <lineage>
        <taxon>Eukaryota</taxon>
        <taxon>Viridiplantae</taxon>
        <taxon>Streptophyta</taxon>
        <taxon>Embryophyta</taxon>
        <taxon>Tracheophyta</taxon>
        <taxon>Spermatophyta</taxon>
        <taxon>Magnoliopsida</taxon>
        <taxon>eudicotyledons</taxon>
        <taxon>Gunneridae</taxon>
        <taxon>Pentapetalae</taxon>
        <taxon>rosids</taxon>
        <taxon>fabids</taxon>
        <taxon>Fabales</taxon>
        <taxon>Fabaceae</taxon>
        <taxon>Papilionoideae</taxon>
        <taxon>50 kb inversion clade</taxon>
        <taxon>dalbergioids sensu lato</taxon>
        <taxon>Dalbergieae</taxon>
        <taxon>Pterocarpus clade</taxon>
        <taxon>Stylosanthes</taxon>
    </lineage>
</organism>
<dbReference type="EMBL" id="JASCZI010121994">
    <property type="protein sequence ID" value="MED6163478.1"/>
    <property type="molecule type" value="Genomic_DNA"/>
</dbReference>
<keyword evidence="3" id="KW-1185">Reference proteome</keyword>
<reference evidence="2 3" key="1">
    <citation type="journal article" date="2023" name="Plants (Basel)">
        <title>Bridging the Gap: Combining Genomics and Transcriptomics Approaches to Understand Stylosanthes scabra, an Orphan Legume from the Brazilian Caatinga.</title>
        <authorList>
            <person name="Ferreira-Neto J.R.C."/>
            <person name="da Silva M.D."/>
            <person name="Binneck E."/>
            <person name="de Melo N.F."/>
            <person name="da Silva R.H."/>
            <person name="de Melo A.L.T.M."/>
            <person name="Pandolfi V."/>
            <person name="Bustamante F.O."/>
            <person name="Brasileiro-Vidal A.C."/>
            <person name="Benko-Iseppon A.M."/>
        </authorList>
    </citation>
    <scope>NUCLEOTIDE SEQUENCE [LARGE SCALE GENOMIC DNA]</scope>
    <source>
        <tissue evidence="2">Leaves</tissue>
    </source>
</reference>
<dbReference type="PANTHER" id="PTHR24177">
    <property type="entry name" value="CASKIN"/>
    <property type="match status" value="1"/>
</dbReference>
<dbReference type="Proteomes" id="UP001341840">
    <property type="component" value="Unassembled WGS sequence"/>
</dbReference>
<comment type="caution">
    <text evidence="2">The sequence shown here is derived from an EMBL/GenBank/DDBJ whole genome shotgun (WGS) entry which is preliminary data.</text>
</comment>
<sequence>MTQQAVYQLVKKLWSIICNNFTKEEIIEIVSVPYHPIFTAAEVGNFGFLSELVSAYPSLIWEMDEREQQTIIHKAVIYRHANIFNVLHEIGSQKDIITTMVDTSGNTLLHLASKIAPPSRLELASGAAFHMFFESVWFQKIEMAVVCCGHSIISYNKFLSHSASLPAADKATNSASIIECEIHVCFFEVQLIAPPPMVKIQPEVDLLSLRFVIQLASE</sequence>
<dbReference type="Gene3D" id="1.25.40.20">
    <property type="entry name" value="Ankyrin repeat-containing domain"/>
    <property type="match status" value="1"/>
</dbReference>
<dbReference type="PANTHER" id="PTHR24177:SF437">
    <property type="entry name" value="ANKYRIN REPEAT PROTEIN"/>
    <property type="match status" value="1"/>
</dbReference>
<proteinExistence type="predicted"/>
<evidence type="ECO:0000256" key="1">
    <source>
        <dbReference type="ARBA" id="ARBA00004202"/>
    </source>
</evidence>
<dbReference type="InterPro" id="IPR036770">
    <property type="entry name" value="Ankyrin_rpt-contain_sf"/>
</dbReference>
<accession>A0ABU6UU17</accession>
<comment type="subcellular location">
    <subcellularLocation>
        <location evidence="1">Cell membrane</location>
        <topology evidence="1">Peripheral membrane protein</topology>
    </subcellularLocation>
</comment>
<gene>
    <name evidence="2" type="ORF">PIB30_080298</name>
</gene>
<dbReference type="SUPFAM" id="SSF48403">
    <property type="entry name" value="Ankyrin repeat"/>
    <property type="match status" value="1"/>
</dbReference>
<protein>
    <submittedName>
        <fullName evidence="2">Uncharacterized protein</fullName>
    </submittedName>
</protein>
<evidence type="ECO:0000313" key="3">
    <source>
        <dbReference type="Proteomes" id="UP001341840"/>
    </source>
</evidence>